<dbReference type="InterPro" id="IPR000792">
    <property type="entry name" value="Tscrpt_reg_LuxR_C"/>
</dbReference>
<dbReference type="EMBL" id="JADLQX010000061">
    <property type="protein sequence ID" value="MBF6302820.1"/>
    <property type="molecule type" value="Genomic_DNA"/>
</dbReference>
<gene>
    <name evidence="4" type="ORF">IU459_35610</name>
</gene>
<dbReference type="Pfam" id="PF00196">
    <property type="entry name" value="GerE"/>
    <property type="match status" value="1"/>
</dbReference>
<dbReference type="Gene3D" id="1.10.10.10">
    <property type="entry name" value="Winged helix-like DNA-binding domain superfamily/Winged helix DNA-binding domain"/>
    <property type="match status" value="1"/>
</dbReference>
<dbReference type="Gene3D" id="3.40.50.300">
    <property type="entry name" value="P-loop containing nucleotide triphosphate hydrolases"/>
    <property type="match status" value="1"/>
</dbReference>
<dbReference type="Gene3D" id="1.25.40.10">
    <property type="entry name" value="Tetratricopeptide repeat domain"/>
    <property type="match status" value="2"/>
</dbReference>
<sequence length="976" mass="104931">MGADPGSKLVGRSLELLRVEELLASARAGSAGAVAVLGEPGIGKTRFLGELCQRAVTAGFDVLTGRGSEFEQEVPFGLVVEALDKRFRMLETELVVGLGQDRLAELAAVLPSLAGSSRRQLASRLEVERFEFHRVVRAAFERLVRRRPLLLALDDVQWADPASAELLSYVLRHLVPGMVLALAYRRRQVPRILVESIEQATRESFLYKLELAPLTLPEAADLLGQRPESPIVRTLHAESGGNPFYLEQLARTVGEGRAAPAPGAAGRNEHDIPGALSATIAQELAVLPIDSLRMLQAAAVAGDPFEVDLAGVIGDIDEAGALNCVDELVTGDLVRPTDVPGRFRFRHPIVRRVVYDGTMPGWRLVAHKRAAQALTQRGAPLGVRAHHVERSATVGDEDAVAVLTEAGQSVVARAPAAAAGWFDAALRLIPGASGSERRRSLAIAQASALASAGLLQDSRMALERALEMLPAGSVGDRVRIIGMIAAAEHGMGRAEEAHHWIVTALGQAAEESADTVILRRELGENYLMRGEWERAFETAAHARAQAESLGDPDLLLAATASLTWYTSFRSDIVHGDIAMAQNLLDLTAAGLDARGVDLTPTLLEALADLVYAENAADRFRAANGHAERGLHVSRATGNGHTFVRFTLGEGAAKLMLGQLNAARRASEAAVETSLLLDNDQLVCTAEGLRCWIETQRGDLSAAVAAGQAAVRAADRRPDSLFAWLAHACYGEALIEAGAIERGRYEILSAGGHELSGVPPSTRPFWHQALVTAELSAGRIDAAEELVQYIEEATATGLRSRDAHALCARARVYAAQGKLEAAAEFAQQAAERFDAVEMRVWASRARLTAGSALARFGASTSAERELKLAHAIFSDAGAARLRDEAAKELRILGKRVQRKPATDDQIDPLALTERERSIASRVMQGYTNREIAAELFISPKTVEKHLARIFTKLGISTRAGVAEAMKRTDRDHLPRPY</sequence>
<dbReference type="PROSITE" id="PS00622">
    <property type="entry name" value="HTH_LUXR_1"/>
    <property type="match status" value="1"/>
</dbReference>
<dbReference type="InterPro" id="IPR041664">
    <property type="entry name" value="AAA_16"/>
</dbReference>
<dbReference type="PANTHER" id="PTHR16305:SF35">
    <property type="entry name" value="TRANSCRIPTIONAL ACTIVATOR DOMAIN"/>
    <property type="match status" value="1"/>
</dbReference>
<dbReference type="PROSITE" id="PS50043">
    <property type="entry name" value="HTH_LUXR_2"/>
    <property type="match status" value="1"/>
</dbReference>
<dbReference type="SUPFAM" id="SSF46894">
    <property type="entry name" value="C-terminal effector domain of the bipartite response regulators"/>
    <property type="match status" value="1"/>
</dbReference>
<evidence type="ECO:0000259" key="3">
    <source>
        <dbReference type="PROSITE" id="PS50043"/>
    </source>
</evidence>
<evidence type="ECO:0000313" key="4">
    <source>
        <dbReference type="EMBL" id="MBF6302820.1"/>
    </source>
</evidence>
<dbReference type="InterPro" id="IPR016032">
    <property type="entry name" value="Sig_transdc_resp-reg_C-effctor"/>
</dbReference>
<keyword evidence="1" id="KW-0547">Nucleotide-binding</keyword>
<dbReference type="InterPro" id="IPR027417">
    <property type="entry name" value="P-loop_NTPase"/>
</dbReference>
<evidence type="ECO:0000256" key="2">
    <source>
        <dbReference type="ARBA" id="ARBA00022840"/>
    </source>
</evidence>
<keyword evidence="2" id="KW-0067">ATP-binding</keyword>
<name>A0ABS0D1W0_9NOCA</name>
<dbReference type="PANTHER" id="PTHR16305">
    <property type="entry name" value="TESTICULAR SOLUBLE ADENYLYL CYCLASE"/>
    <property type="match status" value="1"/>
</dbReference>
<dbReference type="Pfam" id="PF13191">
    <property type="entry name" value="AAA_16"/>
    <property type="match status" value="1"/>
</dbReference>
<dbReference type="InterPro" id="IPR011990">
    <property type="entry name" value="TPR-like_helical_dom_sf"/>
</dbReference>
<dbReference type="SMART" id="SM00421">
    <property type="entry name" value="HTH_LUXR"/>
    <property type="match status" value="1"/>
</dbReference>
<reference evidence="4 5" key="1">
    <citation type="submission" date="2020-10" db="EMBL/GenBank/DDBJ databases">
        <title>Identification of Nocardia species via Next-generation sequencing and recognition of intraspecies genetic diversity.</title>
        <authorList>
            <person name="Li P."/>
            <person name="Li P."/>
            <person name="Lu B."/>
        </authorList>
    </citation>
    <scope>NUCLEOTIDE SEQUENCE [LARGE SCALE GENOMIC DNA]</scope>
    <source>
        <strain evidence="4 5">BJ06-0157</strain>
    </source>
</reference>
<protein>
    <submittedName>
        <fullName evidence="4">AAA family ATPase</fullName>
    </submittedName>
</protein>
<comment type="caution">
    <text evidence="4">The sequence shown here is derived from an EMBL/GenBank/DDBJ whole genome shotgun (WGS) entry which is preliminary data.</text>
</comment>
<dbReference type="InterPro" id="IPR036388">
    <property type="entry name" value="WH-like_DNA-bd_sf"/>
</dbReference>
<accession>A0ABS0D1W0</accession>
<feature type="domain" description="HTH luxR-type" evidence="3">
    <location>
        <begin position="903"/>
        <end position="968"/>
    </location>
</feature>
<evidence type="ECO:0000256" key="1">
    <source>
        <dbReference type="ARBA" id="ARBA00022741"/>
    </source>
</evidence>
<dbReference type="SUPFAM" id="SSF52540">
    <property type="entry name" value="P-loop containing nucleoside triphosphate hydrolases"/>
    <property type="match status" value="1"/>
</dbReference>
<organism evidence="4 5">
    <name type="scientific">Nocardia amamiensis</name>
    <dbReference type="NCBI Taxonomy" id="404578"/>
    <lineage>
        <taxon>Bacteria</taxon>
        <taxon>Bacillati</taxon>
        <taxon>Actinomycetota</taxon>
        <taxon>Actinomycetes</taxon>
        <taxon>Mycobacteriales</taxon>
        <taxon>Nocardiaceae</taxon>
        <taxon>Nocardia</taxon>
    </lineage>
</organism>
<dbReference type="SUPFAM" id="SSF48452">
    <property type="entry name" value="TPR-like"/>
    <property type="match status" value="2"/>
</dbReference>
<dbReference type="RefSeq" id="WP_195134002.1">
    <property type="nucleotide sequence ID" value="NZ_JADLQX010000061.1"/>
</dbReference>
<dbReference type="CDD" id="cd06170">
    <property type="entry name" value="LuxR_C_like"/>
    <property type="match status" value="1"/>
</dbReference>
<dbReference type="PRINTS" id="PR00038">
    <property type="entry name" value="HTHLUXR"/>
</dbReference>
<proteinExistence type="predicted"/>
<evidence type="ECO:0000313" key="5">
    <source>
        <dbReference type="Proteomes" id="UP000702209"/>
    </source>
</evidence>
<dbReference type="Proteomes" id="UP000702209">
    <property type="component" value="Unassembled WGS sequence"/>
</dbReference>
<keyword evidence="5" id="KW-1185">Reference proteome</keyword>